<feature type="region of interest" description="Disordered" evidence="1">
    <location>
        <begin position="285"/>
        <end position="343"/>
    </location>
</feature>
<feature type="compositionally biased region" description="Basic and acidic residues" evidence="1">
    <location>
        <begin position="286"/>
        <end position="304"/>
    </location>
</feature>
<dbReference type="EMBL" id="BKCJ010222993">
    <property type="protein sequence ID" value="GEY92509.1"/>
    <property type="molecule type" value="Genomic_DNA"/>
</dbReference>
<feature type="compositionally biased region" description="Basic and acidic residues" evidence="1">
    <location>
        <begin position="328"/>
        <end position="341"/>
    </location>
</feature>
<evidence type="ECO:0000313" key="2">
    <source>
        <dbReference type="EMBL" id="GEY92509.1"/>
    </source>
</evidence>
<feature type="region of interest" description="Disordered" evidence="1">
    <location>
        <begin position="87"/>
        <end position="123"/>
    </location>
</feature>
<name>A0A699HYL0_TANCI</name>
<sequence>TQDNVDARKEVFDQHYIVLPLWSSIFLTFKSSYDKATDDKPTDDTGSKTVKEPINKEDQAYRDELDKLLSQEKEASSRLHHHDVKRIFRSTYKNKGSGEKGGSTARPEFSAATPSTPPTTTTIFGDEDLTIAQTLIKLRSEKAKERGVSFRHVEEPPRLTRSTTTLQHLPTIDPKDKGKGVLVEEEPEKLEKVKRMDQGLAQIESDADLAQRIYKEELAEMDADHELAVRMIHEEQEKYTIDEWARLLEEYFERREKHLAAERAEAIRNKPPTRTQVRNKMITYLKHMDSEKEEKKSTEPESKGKKGKRIKRFADSTLKQKSSKKQKMKQEQESTKNKEETADPEILSTKYPIVDWKSHILENVDKEDLHVYKIIRANGNISYHKSLSSMLRKFDRQDLVDLYRLVMKKFEDNNPEGYNLLL</sequence>
<dbReference type="AlphaFoldDB" id="A0A699HYL0"/>
<feature type="compositionally biased region" description="Low complexity" evidence="1">
    <location>
        <begin position="110"/>
        <end position="122"/>
    </location>
</feature>
<proteinExistence type="predicted"/>
<feature type="region of interest" description="Disordered" evidence="1">
    <location>
        <begin position="35"/>
        <end position="61"/>
    </location>
</feature>
<feature type="non-terminal residue" evidence="2">
    <location>
        <position position="1"/>
    </location>
</feature>
<comment type="caution">
    <text evidence="2">The sequence shown here is derived from an EMBL/GenBank/DDBJ whole genome shotgun (WGS) entry which is preliminary data.</text>
</comment>
<gene>
    <name evidence="2" type="ORF">Tci_464483</name>
</gene>
<protein>
    <submittedName>
        <fullName evidence="2">Uncharacterized protein</fullName>
    </submittedName>
</protein>
<accession>A0A699HYL0</accession>
<reference evidence="2" key="1">
    <citation type="journal article" date="2019" name="Sci. Rep.">
        <title>Draft genome of Tanacetum cinerariifolium, the natural source of mosquito coil.</title>
        <authorList>
            <person name="Yamashiro T."/>
            <person name="Shiraishi A."/>
            <person name="Satake H."/>
            <person name="Nakayama K."/>
        </authorList>
    </citation>
    <scope>NUCLEOTIDE SEQUENCE</scope>
</reference>
<organism evidence="2">
    <name type="scientific">Tanacetum cinerariifolium</name>
    <name type="common">Dalmatian daisy</name>
    <name type="synonym">Chrysanthemum cinerariifolium</name>
    <dbReference type="NCBI Taxonomy" id="118510"/>
    <lineage>
        <taxon>Eukaryota</taxon>
        <taxon>Viridiplantae</taxon>
        <taxon>Streptophyta</taxon>
        <taxon>Embryophyta</taxon>
        <taxon>Tracheophyta</taxon>
        <taxon>Spermatophyta</taxon>
        <taxon>Magnoliopsida</taxon>
        <taxon>eudicotyledons</taxon>
        <taxon>Gunneridae</taxon>
        <taxon>Pentapetalae</taxon>
        <taxon>asterids</taxon>
        <taxon>campanulids</taxon>
        <taxon>Asterales</taxon>
        <taxon>Asteraceae</taxon>
        <taxon>Asteroideae</taxon>
        <taxon>Anthemideae</taxon>
        <taxon>Anthemidinae</taxon>
        <taxon>Tanacetum</taxon>
    </lineage>
</organism>
<evidence type="ECO:0000256" key="1">
    <source>
        <dbReference type="SAM" id="MobiDB-lite"/>
    </source>
</evidence>